<accession>A0A656QKR4</accession>
<dbReference type="Proteomes" id="UP000027451">
    <property type="component" value="Unassembled WGS sequence"/>
</dbReference>
<protein>
    <submittedName>
        <fullName evidence="1">Uncharacterized protein</fullName>
    </submittedName>
</protein>
<comment type="caution">
    <text evidence="1">The sequence shown here is derived from an EMBL/GenBank/DDBJ whole genome shotgun (WGS) entry which is preliminary data.</text>
</comment>
<dbReference type="AlphaFoldDB" id="A0A656QKR4"/>
<reference evidence="1 2" key="1">
    <citation type="submission" date="2014-03" db="EMBL/GenBank/DDBJ databases">
        <title>Draft Genome Sequences of Four Burkholderia Strains.</title>
        <authorList>
            <person name="Liu X.Y."/>
            <person name="Li C.X."/>
            <person name="Xu J.H."/>
        </authorList>
    </citation>
    <scope>NUCLEOTIDE SEQUENCE [LARGE SCALE GENOMIC DNA]</scope>
    <source>
        <strain evidence="1 2">OP-1</strain>
    </source>
</reference>
<name>A0A656QKR4_9BURK</name>
<evidence type="ECO:0000313" key="1">
    <source>
        <dbReference type="EMBL" id="KDR31766.1"/>
    </source>
</evidence>
<keyword evidence="2" id="KW-1185">Reference proteome</keyword>
<sequence length="77" mass="8580">MNAKVKLCAVSLTRYPLESGGDLVELRGLEEDAVYAAAIIEKRRLPVELIPHIAGSFRDITTGEFVIHVRTIEDSER</sequence>
<dbReference type="RefSeq" id="WP_034471193.1">
    <property type="nucleotide sequence ID" value="NZ_JFHD01000005.1"/>
</dbReference>
<proteinExistence type="predicted"/>
<evidence type="ECO:0000313" key="2">
    <source>
        <dbReference type="Proteomes" id="UP000027451"/>
    </source>
</evidence>
<dbReference type="EMBL" id="JFHD01000005">
    <property type="protein sequence ID" value="KDR31766.1"/>
    <property type="molecule type" value="Genomic_DNA"/>
</dbReference>
<gene>
    <name evidence="1" type="ORF">BG60_28985</name>
</gene>
<organism evidence="1 2">
    <name type="scientific">Caballeronia zhejiangensis</name>
    <dbReference type="NCBI Taxonomy" id="871203"/>
    <lineage>
        <taxon>Bacteria</taxon>
        <taxon>Pseudomonadati</taxon>
        <taxon>Pseudomonadota</taxon>
        <taxon>Betaproteobacteria</taxon>
        <taxon>Burkholderiales</taxon>
        <taxon>Burkholderiaceae</taxon>
        <taxon>Caballeronia</taxon>
    </lineage>
</organism>